<evidence type="ECO:0000259" key="2">
    <source>
        <dbReference type="PROSITE" id="PS51698"/>
    </source>
</evidence>
<comment type="caution">
    <text evidence="3">The sequence shown here is derived from an EMBL/GenBank/DDBJ whole genome shotgun (WGS) entry which is preliminary data.</text>
</comment>
<keyword evidence="4" id="KW-1185">Reference proteome</keyword>
<dbReference type="CDD" id="cd16655">
    <property type="entry name" value="RING-Ubox_WDSUB1-like"/>
    <property type="match status" value="1"/>
</dbReference>
<protein>
    <submittedName>
        <fullName evidence="3">U-box domain-containing protein 12</fullName>
    </submittedName>
</protein>
<dbReference type="InterPro" id="IPR013083">
    <property type="entry name" value="Znf_RING/FYVE/PHD"/>
</dbReference>
<dbReference type="SUPFAM" id="SSF69635">
    <property type="entry name" value="Type III secretory system chaperone-like"/>
    <property type="match status" value="1"/>
</dbReference>
<evidence type="ECO:0000313" key="4">
    <source>
        <dbReference type="Proteomes" id="UP001153069"/>
    </source>
</evidence>
<dbReference type="AlphaFoldDB" id="A0A9N8HCG9"/>
<dbReference type="InterPro" id="IPR003613">
    <property type="entry name" value="Ubox_domain"/>
</dbReference>
<gene>
    <name evidence="3" type="ORF">SEMRO_301_G112000.1</name>
</gene>
<name>A0A9N8HCG9_9STRA</name>
<dbReference type="PROSITE" id="PS51698">
    <property type="entry name" value="U_BOX"/>
    <property type="match status" value="1"/>
</dbReference>
<organism evidence="3 4">
    <name type="scientific">Seminavis robusta</name>
    <dbReference type="NCBI Taxonomy" id="568900"/>
    <lineage>
        <taxon>Eukaryota</taxon>
        <taxon>Sar</taxon>
        <taxon>Stramenopiles</taxon>
        <taxon>Ochrophyta</taxon>
        <taxon>Bacillariophyta</taxon>
        <taxon>Bacillariophyceae</taxon>
        <taxon>Bacillariophycidae</taxon>
        <taxon>Naviculales</taxon>
        <taxon>Naviculaceae</taxon>
        <taxon>Seminavis</taxon>
    </lineage>
</organism>
<dbReference type="Proteomes" id="UP001153069">
    <property type="component" value="Unassembled WGS sequence"/>
</dbReference>
<proteinExistence type="predicted"/>
<dbReference type="Gene3D" id="3.30.1460.10">
    <property type="match status" value="1"/>
</dbReference>
<dbReference type="SMART" id="SM00504">
    <property type="entry name" value="Ubox"/>
    <property type="match status" value="1"/>
</dbReference>
<dbReference type="InterPro" id="IPR052085">
    <property type="entry name" value="WD-SAM-U-box"/>
</dbReference>
<feature type="region of interest" description="Disordered" evidence="1">
    <location>
        <begin position="95"/>
        <end position="117"/>
    </location>
</feature>
<evidence type="ECO:0000256" key="1">
    <source>
        <dbReference type="SAM" id="MobiDB-lite"/>
    </source>
</evidence>
<feature type="compositionally biased region" description="Low complexity" evidence="1">
    <location>
        <begin position="270"/>
        <end position="280"/>
    </location>
</feature>
<feature type="region of interest" description="Disordered" evidence="1">
    <location>
        <begin position="259"/>
        <end position="280"/>
    </location>
</feature>
<dbReference type="PANTHER" id="PTHR46573">
    <property type="entry name" value="WD REPEAT, SAM AND U-BOX DOMAIN-CONTAINING PROTEIN 1"/>
    <property type="match status" value="1"/>
</dbReference>
<dbReference type="GO" id="GO:0030254">
    <property type="term" value="P:protein secretion by the type III secretion system"/>
    <property type="evidence" value="ECO:0007669"/>
    <property type="project" value="InterPro"/>
</dbReference>
<dbReference type="Gene3D" id="3.30.40.10">
    <property type="entry name" value="Zinc/RING finger domain, C3HC4 (zinc finger)"/>
    <property type="match status" value="1"/>
</dbReference>
<accession>A0A9N8HCG9</accession>
<reference evidence="3" key="1">
    <citation type="submission" date="2020-06" db="EMBL/GenBank/DDBJ databases">
        <authorList>
            <consortium name="Plant Systems Biology data submission"/>
        </authorList>
    </citation>
    <scope>NUCLEOTIDE SEQUENCE</scope>
    <source>
        <strain evidence="3">D6</strain>
    </source>
</reference>
<sequence>MIPQDDTSGSINVPRSFICPLTFEAMVDPVIDSEGNTFERQALLHWLSLYGLSPVSRQPLNANLVVPNFALRDTIHEMMGSAWVAQRTEELAQQYPSDDGMDDPAQADSMDCSSSSHYSRSLSKYRGKMQCYLQKLSQDVGGGMHLELDDNGVCMFSCENMTIVIEVPEDVGLCYIYTIVSVPYLSEESKDMMLELNRIHSETRGGTLSLKKHGNGQYDIYFSYSDRIGEISAADFCNIVPNFIETALRLKGRLLGEKPQDATSSMDAPTSMSNSTQSSTMVGMTYPQKYL</sequence>
<dbReference type="GO" id="GO:0004842">
    <property type="term" value="F:ubiquitin-protein transferase activity"/>
    <property type="evidence" value="ECO:0007669"/>
    <property type="project" value="InterPro"/>
</dbReference>
<dbReference type="OrthoDB" id="424220at2759"/>
<dbReference type="Pfam" id="PF05932">
    <property type="entry name" value="CesT"/>
    <property type="match status" value="1"/>
</dbReference>
<dbReference type="SUPFAM" id="SSF57850">
    <property type="entry name" value="RING/U-box"/>
    <property type="match status" value="1"/>
</dbReference>
<feature type="domain" description="U-box" evidence="2">
    <location>
        <begin position="12"/>
        <end position="85"/>
    </location>
</feature>
<dbReference type="PANTHER" id="PTHR46573:SF1">
    <property type="entry name" value="WD REPEAT, SAM AND U-BOX DOMAIN-CONTAINING PROTEIN 1"/>
    <property type="match status" value="1"/>
</dbReference>
<evidence type="ECO:0000313" key="3">
    <source>
        <dbReference type="EMBL" id="CAB9507325.1"/>
    </source>
</evidence>
<dbReference type="GO" id="GO:0016567">
    <property type="term" value="P:protein ubiquitination"/>
    <property type="evidence" value="ECO:0007669"/>
    <property type="project" value="InterPro"/>
</dbReference>
<dbReference type="EMBL" id="CAICTM010000300">
    <property type="protein sequence ID" value="CAB9507325.1"/>
    <property type="molecule type" value="Genomic_DNA"/>
</dbReference>
<dbReference type="InterPro" id="IPR010261">
    <property type="entry name" value="Tir_chaperone"/>
</dbReference>
<dbReference type="Pfam" id="PF04564">
    <property type="entry name" value="U-box"/>
    <property type="match status" value="1"/>
</dbReference>